<protein>
    <submittedName>
        <fullName evidence="1">Uncharacterized protein</fullName>
    </submittedName>
</protein>
<comment type="caution">
    <text evidence="1">The sequence shown here is derived from an EMBL/GenBank/DDBJ whole genome shotgun (WGS) entry which is preliminary data.</text>
</comment>
<reference evidence="1 2" key="1">
    <citation type="submission" date="2017-09" db="EMBL/GenBank/DDBJ databases">
        <title>Large-scale bioinformatics analysis of Bacillus genomes uncovers conserved roles of natural products in bacterial physiology.</title>
        <authorList>
            <consortium name="Agbiome Team Llc"/>
            <person name="Bleich R.M."/>
            <person name="Grubbs K.J."/>
            <person name="Santa Maria K.C."/>
            <person name="Allen S.E."/>
            <person name="Farag S."/>
            <person name="Shank E.A."/>
            <person name="Bowers A."/>
        </authorList>
    </citation>
    <scope>NUCLEOTIDE SEQUENCE [LARGE SCALE GENOMIC DNA]</scope>
    <source>
        <strain evidence="1 2">AFS046104</strain>
    </source>
</reference>
<evidence type="ECO:0000313" key="2">
    <source>
        <dbReference type="Proteomes" id="UP000221438"/>
    </source>
</evidence>
<accession>A0A150DNH8</accession>
<name>A0A150DNH8_BACCE</name>
<dbReference type="Proteomes" id="UP000221438">
    <property type="component" value="Unassembled WGS sequence"/>
</dbReference>
<sequence>MKNGINILFTCLYIVIMGLLAFEWYEKQQLSITSLFVATIILQSLFMKRILKGKKESENFIDEMFLHIRQKSLSICCFVMYVLTLGTLFLSEGTWNFNHMHNKPLIFLVFLYPIVYQISHIFVSRNNS</sequence>
<organism evidence="1 2">
    <name type="scientific">Bacillus cereus</name>
    <dbReference type="NCBI Taxonomy" id="1396"/>
    <lineage>
        <taxon>Bacteria</taxon>
        <taxon>Bacillati</taxon>
        <taxon>Bacillota</taxon>
        <taxon>Bacilli</taxon>
        <taxon>Bacillales</taxon>
        <taxon>Bacillaceae</taxon>
        <taxon>Bacillus</taxon>
        <taxon>Bacillus cereus group</taxon>
    </lineage>
</organism>
<proteinExistence type="predicted"/>
<gene>
    <name evidence="1" type="ORF">COA08_21920</name>
</gene>
<dbReference type="AlphaFoldDB" id="A0A150DNH8"/>
<dbReference type="EMBL" id="NUJQ01000033">
    <property type="protein sequence ID" value="PGQ06598.1"/>
    <property type="molecule type" value="Genomic_DNA"/>
</dbReference>
<dbReference type="RefSeq" id="WP_002165485.1">
    <property type="nucleotide sequence ID" value="NZ_JAMAVJ010000005.1"/>
</dbReference>
<evidence type="ECO:0000313" key="1">
    <source>
        <dbReference type="EMBL" id="PGQ06598.1"/>
    </source>
</evidence>